<accession>A0AAE0K718</accession>
<evidence type="ECO:0000259" key="2">
    <source>
        <dbReference type="Pfam" id="PF25545"/>
    </source>
</evidence>
<dbReference type="AlphaFoldDB" id="A0AAE0K718"/>
<dbReference type="Pfam" id="PF25545">
    <property type="entry name" value="DUF7924"/>
    <property type="match status" value="1"/>
</dbReference>
<proteinExistence type="predicted"/>
<feature type="region of interest" description="Disordered" evidence="1">
    <location>
        <begin position="297"/>
        <end position="319"/>
    </location>
</feature>
<feature type="region of interest" description="Disordered" evidence="1">
    <location>
        <begin position="38"/>
        <end position="111"/>
    </location>
</feature>
<sequence>MADLGAHALPPKTRRSRVQLSKALQETLLDAVAGNIAGTELPRSHREQSPQSGDFAGAATPLQARKRRLDATESDPSPAKRARLTRTDTQQPGVEKSEQAGKPKPNQHPYASFLKDFVDPVHPAPGPASVHTFISDWLELVGSDRDKHCRSDSDLHHSDGDHISRQLTRSAPEMGYTRFYRVAVVPSVTLPGSVAPSDLTGATPGSGRSSGRSLAEDPDYRDLNLAATNVYMRHPCDPIPEHITDLVDYVRQDRDSPGPSADEVRQDRDLHDLSMGAGKPQVEEYFRTNIYPYPKSTESLQRSDRQPMAKHTIPSTGSMLKVSNPVPDMLYGYNRHGAFPQQQSQLVSMEREPRANNQGLIYPFFVIEFKGDGPTGVGSMWVATNQCLGCGIR</sequence>
<name>A0AAE0K718_9PEZI</name>
<keyword evidence="4" id="KW-1185">Reference proteome</keyword>
<comment type="caution">
    <text evidence="3">The sequence shown here is derived from an EMBL/GenBank/DDBJ whole genome shotgun (WGS) entry which is preliminary data.</text>
</comment>
<dbReference type="Proteomes" id="UP001287356">
    <property type="component" value="Unassembled WGS sequence"/>
</dbReference>
<protein>
    <recommendedName>
        <fullName evidence="2">DUF7924 domain-containing protein</fullName>
    </recommendedName>
</protein>
<feature type="domain" description="DUF7924" evidence="2">
    <location>
        <begin position="313"/>
        <end position="390"/>
    </location>
</feature>
<feature type="region of interest" description="Disordered" evidence="1">
    <location>
        <begin position="251"/>
        <end position="275"/>
    </location>
</feature>
<dbReference type="InterPro" id="IPR057684">
    <property type="entry name" value="DUF7924"/>
</dbReference>
<reference evidence="3" key="2">
    <citation type="submission" date="2023-06" db="EMBL/GenBank/DDBJ databases">
        <authorList>
            <consortium name="Lawrence Berkeley National Laboratory"/>
            <person name="Haridas S."/>
            <person name="Hensen N."/>
            <person name="Bonometti L."/>
            <person name="Westerberg I."/>
            <person name="Brannstrom I.O."/>
            <person name="Guillou S."/>
            <person name="Cros-Aarteil S."/>
            <person name="Calhoun S."/>
            <person name="Kuo A."/>
            <person name="Mondo S."/>
            <person name="Pangilinan J."/>
            <person name="Riley R."/>
            <person name="Labutti K."/>
            <person name="Andreopoulos B."/>
            <person name="Lipzen A."/>
            <person name="Chen C."/>
            <person name="Yanf M."/>
            <person name="Daum C."/>
            <person name="Ng V."/>
            <person name="Clum A."/>
            <person name="Steindorff A."/>
            <person name="Ohm R."/>
            <person name="Martin F."/>
            <person name="Silar P."/>
            <person name="Natvig D."/>
            <person name="Lalanne C."/>
            <person name="Gautier V."/>
            <person name="Ament-Velasquez S.L."/>
            <person name="Kruys A."/>
            <person name="Hutchinson M.I."/>
            <person name="Powell A.J."/>
            <person name="Barry K."/>
            <person name="Miller A.N."/>
            <person name="Grigoriev I.V."/>
            <person name="Debuchy R."/>
            <person name="Gladieux P."/>
            <person name="Thoren M.H."/>
            <person name="Johannesson H."/>
        </authorList>
    </citation>
    <scope>NUCLEOTIDE SEQUENCE</scope>
    <source>
        <strain evidence="3">CBS 958.72</strain>
    </source>
</reference>
<reference evidence="3" key="1">
    <citation type="journal article" date="2023" name="Mol. Phylogenet. Evol.">
        <title>Genome-scale phylogeny and comparative genomics of the fungal order Sordariales.</title>
        <authorList>
            <person name="Hensen N."/>
            <person name="Bonometti L."/>
            <person name="Westerberg I."/>
            <person name="Brannstrom I.O."/>
            <person name="Guillou S."/>
            <person name="Cros-Aarteil S."/>
            <person name="Calhoun S."/>
            <person name="Haridas S."/>
            <person name="Kuo A."/>
            <person name="Mondo S."/>
            <person name="Pangilinan J."/>
            <person name="Riley R."/>
            <person name="LaButti K."/>
            <person name="Andreopoulos B."/>
            <person name="Lipzen A."/>
            <person name="Chen C."/>
            <person name="Yan M."/>
            <person name="Daum C."/>
            <person name="Ng V."/>
            <person name="Clum A."/>
            <person name="Steindorff A."/>
            <person name="Ohm R.A."/>
            <person name="Martin F."/>
            <person name="Silar P."/>
            <person name="Natvig D.O."/>
            <person name="Lalanne C."/>
            <person name="Gautier V."/>
            <person name="Ament-Velasquez S.L."/>
            <person name="Kruys A."/>
            <person name="Hutchinson M.I."/>
            <person name="Powell A.J."/>
            <person name="Barry K."/>
            <person name="Miller A.N."/>
            <person name="Grigoriev I.V."/>
            <person name="Debuchy R."/>
            <person name="Gladieux P."/>
            <person name="Hiltunen Thoren M."/>
            <person name="Johannesson H."/>
        </authorList>
    </citation>
    <scope>NUCLEOTIDE SEQUENCE</scope>
    <source>
        <strain evidence="3">CBS 958.72</strain>
    </source>
</reference>
<organism evidence="3 4">
    <name type="scientific">Lasiosphaeria ovina</name>
    <dbReference type="NCBI Taxonomy" id="92902"/>
    <lineage>
        <taxon>Eukaryota</taxon>
        <taxon>Fungi</taxon>
        <taxon>Dikarya</taxon>
        <taxon>Ascomycota</taxon>
        <taxon>Pezizomycotina</taxon>
        <taxon>Sordariomycetes</taxon>
        <taxon>Sordariomycetidae</taxon>
        <taxon>Sordariales</taxon>
        <taxon>Lasiosphaeriaceae</taxon>
        <taxon>Lasiosphaeria</taxon>
    </lineage>
</organism>
<dbReference type="EMBL" id="JAULSN010000005">
    <property type="protein sequence ID" value="KAK3371258.1"/>
    <property type="molecule type" value="Genomic_DNA"/>
</dbReference>
<feature type="compositionally biased region" description="Basic and acidic residues" evidence="1">
    <location>
        <begin position="251"/>
        <end position="272"/>
    </location>
</feature>
<evidence type="ECO:0000313" key="4">
    <source>
        <dbReference type="Proteomes" id="UP001287356"/>
    </source>
</evidence>
<evidence type="ECO:0000256" key="1">
    <source>
        <dbReference type="SAM" id="MobiDB-lite"/>
    </source>
</evidence>
<gene>
    <name evidence="3" type="ORF">B0T24DRAFT_595093</name>
</gene>
<evidence type="ECO:0000313" key="3">
    <source>
        <dbReference type="EMBL" id="KAK3371258.1"/>
    </source>
</evidence>
<feature type="region of interest" description="Disordered" evidence="1">
    <location>
        <begin position="191"/>
        <end position="217"/>
    </location>
</feature>